<feature type="transmembrane region" description="Helical" evidence="7">
    <location>
        <begin position="419"/>
        <end position="439"/>
    </location>
</feature>
<feature type="transmembrane region" description="Helical" evidence="7">
    <location>
        <begin position="563"/>
        <end position="581"/>
    </location>
</feature>
<evidence type="ECO:0000256" key="4">
    <source>
        <dbReference type="ARBA" id="ARBA00022989"/>
    </source>
</evidence>
<feature type="transmembrane region" description="Helical" evidence="7">
    <location>
        <begin position="903"/>
        <end position="927"/>
    </location>
</feature>
<feature type="transmembrane region" description="Helical" evidence="7">
    <location>
        <begin position="86"/>
        <end position="110"/>
    </location>
</feature>
<keyword evidence="3 7" id="KW-0812">Transmembrane</keyword>
<gene>
    <name evidence="8" type="ORF">HPLM_LOCUS16776</name>
</gene>
<sequence>MEFDDFNPLIVNCYYAIFVIVGVSTNGLLIYLVRYRSPRIVWSLKVMLINISAVQILITLTAGLLQGRMMSNSSTTAILSEGPFRMLGPMAALVGYTIINAFTFYVELLIVHTMFWRYRKLQARQIKTLELLVILVLIAIWPVLLLVLPHVGSLRFDLVMKETINEHRNYNLKKYGDIGGFETGKLVQTICAVIACGIAAASPILILFLRRLIMKTLNNTLHQYSEKTVQSSRMFLKALTIQAMVPIICFLPTVSLSILAMATGSEASISEYLRICIATLPFKTLKFGMTFVDFNSVFINCYYTIFVILAVSTNGLLLYLINHRTPHIVQSMKAMLMNISIAQIIVALLAWFSQGRVVPGSYSTAFISAGPFRVLSPMAYLVVCDSFYALTSYAELMIVHTMFCRFRMLQTKQMTTAQLLLSFVIMANWPFMIVIIPNLGSREYDGVMEDAIRMHPHHNLEKYGQFGGYKFANTLHNIKSAIAALITVASSIAILFLRYFILKTLNIKNQQLSGRTAQSSEMFLKALTVQAMVPIICFIPGLLLSQIMTISGTEIVFFEQVPYILGCLPCVIDPLIAFIFVPPYRAWVSEKTPDIVRNMKVMLMNISTAQIVIALLSWFSQGRVVPGTHSTTFIPAGPSRMLSPVAYLVICDSIYALTAYVELMIILVNFGFRQYDGVMENAIRMDPHHNFEKYDEFGGFKLANTPHNIKTAMAALITVASSIAILFLRYSILKTLNIKNQQLSGRTAQSSEMFLKALTVQAMVPIICFVPGILLVQLPTIFGSEIVLVEYTPYILGTLPCVKCFELGCNYWKELLEMEFDDFNPLIVNCYYAIFVIVGVSTNGLLIYLIGYRSSRIVWSLKAMMINISATQILITLTAGLLQGRMMSNSSTTAILSEGPFRMLGPMAALVGYTIINAFTFYVELLIVHTMFWRYRKLQARQIKTVELLVIFFLIAIWPVLLLVLPHIGSLRFDLVTKETINEHRNYNLKKYGDIGGFETGKLVQTICSFIACAIAIASPILILLLRRLIMKLLDDTLHQYSEKTVQSSRMYLKALTIQAMVPIICFLPTISLSVLAMATGSEASISEYLRICIATLPCVIDPLIAFYFVPPYREWVLEKLCRRSPSIKLEPKSTTGSTPNRTIPLPPITTY</sequence>
<comment type="similarity">
    <text evidence="2">Belongs to the nematode receptor-like protein srd family.</text>
</comment>
<feature type="compositionally biased region" description="Polar residues" evidence="6">
    <location>
        <begin position="1133"/>
        <end position="1142"/>
    </location>
</feature>
<feature type="region of interest" description="Disordered" evidence="6">
    <location>
        <begin position="1130"/>
        <end position="1152"/>
    </location>
</feature>
<dbReference type="EMBL" id="UZAF01019580">
    <property type="protein sequence ID" value="VDO61619.1"/>
    <property type="molecule type" value="Genomic_DNA"/>
</dbReference>
<dbReference type="Proteomes" id="UP000268014">
    <property type="component" value="Unassembled WGS sequence"/>
</dbReference>
<dbReference type="InterPro" id="IPR050920">
    <property type="entry name" value="Nematode_rcpt-like_delta"/>
</dbReference>
<dbReference type="OrthoDB" id="5785156at2759"/>
<evidence type="ECO:0000313" key="9">
    <source>
        <dbReference type="Proteomes" id="UP000268014"/>
    </source>
</evidence>
<reference evidence="10" key="1">
    <citation type="submission" date="2016-04" db="UniProtKB">
        <authorList>
            <consortium name="WormBaseParasite"/>
        </authorList>
    </citation>
    <scope>IDENTIFICATION</scope>
</reference>
<accession>A0A158QR74</accession>
<dbReference type="GO" id="GO:0016020">
    <property type="term" value="C:membrane"/>
    <property type="evidence" value="ECO:0007669"/>
    <property type="project" value="UniProtKB-SubCell"/>
</dbReference>
<dbReference type="Pfam" id="PF10317">
    <property type="entry name" value="7TM_GPCR_Srd"/>
    <property type="match status" value="5"/>
</dbReference>
<dbReference type="PANTHER" id="PTHR22945:SF40">
    <property type="entry name" value="SERPENTINE RECEPTOR, CLASS D (DELTA)-RELATED"/>
    <property type="match status" value="1"/>
</dbReference>
<dbReference type="WBParaSite" id="HPLM_0001678401-mRNA-1">
    <property type="protein sequence ID" value="HPLM_0001678401-mRNA-1"/>
    <property type="gene ID" value="HPLM_0001678401"/>
</dbReference>
<evidence type="ECO:0000256" key="5">
    <source>
        <dbReference type="ARBA" id="ARBA00023136"/>
    </source>
</evidence>
<feature type="transmembrane region" description="Helical" evidence="7">
    <location>
        <begin position="297"/>
        <end position="322"/>
    </location>
</feature>
<feature type="transmembrane region" description="Helical" evidence="7">
    <location>
        <begin position="14"/>
        <end position="34"/>
    </location>
</feature>
<name>A0A158QR74_HAEPC</name>
<evidence type="ECO:0000256" key="3">
    <source>
        <dbReference type="ARBA" id="ARBA00022692"/>
    </source>
</evidence>
<feature type="transmembrane region" description="Helical" evidence="7">
    <location>
        <begin position="481"/>
        <end position="501"/>
    </location>
</feature>
<keyword evidence="5 7" id="KW-0472">Membrane</keyword>
<evidence type="ECO:0000256" key="6">
    <source>
        <dbReference type="SAM" id="MobiDB-lite"/>
    </source>
</evidence>
<evidence type="ECO:0000313" key="10">
    <source>
        <dbReference type="WBParaSite" id="HPLM_0001678401-mRNA-1"/>
    </source>
</evidence>
<feature type="transmembrane region" description="Helical" evidence="7">
    <location>
        <begin position="712"/>
        <end position="732"/>
    </location>
</feature>
<feature type="transmembrane region" description="Helical" evidence="7">
    <location>
        <begin position="46"/>
        <end position="66"/>
    </location>
</feature>
<feature type="transmembrane region" description="Helical" evidence="7">
    <location>
        <begin position="378"/>
        <end position="398"/>
    </location>
</feature>
<feature type="transmembrane region" description="Helical" evidence="7">
    <location>
        <begin position="826"/>
        <end position="851"/>
    </location>
</feature>
<evidence type="ECO:0000256" key="2">
    <source>
        <dbReference type="ARBA" id="ARBA00009166"/>
    </source>
</evidence>
<feature type="transmembrane region" description="Helical" evidence="7">
    <location>
        <begin position="1051"/>
        <end position="1077"/>
    </location>
</feature>
<evidence type="ECO:0000313" key="8">
    <source>
        <dbReference type="EMBL" id="VDO61619.1"/>
    </source>
</evidence>
<dbReference type="Gene3D" id="1.20.1070.10">
    <property type="entry name" value="Rhodopsin 7-helix transmembrane proteins"/>
    <property type="match status" value="2"/>
</dbReference>
<dbReference type="InterPro" id="IPR019421">
    <property type="entry name" value="7TM_GPCR_serpentine_rcpt_Srd"/>
</dbReference>
<organism evidence="10">
    <name type="scientific">Haemonchus placei</name>
    <name type="common">Barber's pole worm</name>
    <dbReference type="NCBI Taxonomy" id="6290"/>
    <lineage>
        <taxon>Eukaryota</taxon>
        <taxon>Metazoa</taxon>
        <taxon>Ecdysozoa</taxon>
        <taxon>Nematoda</taxon>
        <taxon>Chromadorea</taxon>
        <taxon>Rhabditida</taxon>
        <taxon>Rhabditina</taxon>
        <taxon>Rhabditomorpha</taxon>
        <taxon>Strongyloidea</taxon>
        <taxon>Trichostrongylidae</taxon>
        <taxon>Haemonchus</taxon>
    </lineage>
</organism>
<proteinExistence type="inferred from homology"/>
<dbReference type="PANTHER" id="PTHR22945">
    <property type="entry name" value="SERPENTINE RECEPTOR, CLASS D DELTA"/>
    <property type="match status" value="1"/>
</dbReference>
<feature type="transmembrane region" description="Helical" evidence="7">
    <location>
        <begin position="863"/>
        <end position="883"/>
    </location>
</feature>
<feature type="transmembrane region" description="Helical" evidence="7">
    <location>
        <begin position="753"/>
        <end position="776"/>
    </location>
</feature>
<dbReference type="AlphaFoldDB" id="A0A158QR74"/>
<feature type="transmembrane region" description="Helical" evidence="7">
    <location>
        <begin position="243"/>
        <end position="262"/>
    </location>
</feature>
<feature type="transmembrane region" description="Helical" evidence="7">
    <location>
        <begin position="1089"/>
        <end position="1110"/>
    </location>
</feature>
<reference evidence="8 9" key="2">
    <citation type="submission" date="2018-11" db="EMBL/GenBank/DDBJ databases">
        <authorList>
            <consortium name="Pathogen Informatics"/>
        </authorList>
    </citation>
    <scope>NUCLEOTIDE SEQUENCE [LARGE SCALE GENOMIC DNA]</scope>
    <source>
        <strain evidence="8 9">MHpl1</strain>
    </source>
</reference>
<feature type="transmembrane region" description="Helical" evidence="7">
    <location>
        <begin position="948"/>
        <end position="968"/>
    </location>
</feature>
<evidence type="ECO:0000256" key="7">
    <source>
        <dbReference type="SAM" id="Phobius"/>
    </source>
</evidence>
<evidence type="ECO:0000256" key="1">
    <source>
        <dbReference type="ARBA" id="ARBA00004141"/>
    </source>
</evidence>
<keyword evidence="9" id="KW-1185">Reference proteome</keyword>
<dbReference type="SUPFAM" id="SSF81321">
    <property type="entry name" value="Family A G protein-coupled receptor-like"/>
    <property type="match status" value="2"/>
</dbReference>
<feature type="transmembrane region" description="Helical" evidence="7">
    <location>
        <begin position="1003"/>
        <end position="1030"/>
    </location>
</feature>
<comment type="subcellular location">
    <subcellularLocation>
        <location evidence="1">Membrane</location>
        <topology evidence="1">Multi-pass membrane protein</topology>
    </subcellularLocation>
</comment>
<protein>
    <submittedName>
        <fullName evidence="10">G protein-coupled receptor</fullName>
    </submittedName>
</protein>
<keyword evidence="4 7" id="KW-1133">Transmembrane helix</keyword>
<feature type="transmembrane region" description="Helical" evidence="7">
    <location>
        <begin position="131"/>
        <end position="151"/>
    </location>
</feature>
<feature type="transmembrane region" description="Helical" evidence="7">
    <location>
        <begin position="334"/>
        <end position="352"/>
    </location>
</feature>
<feature type="transmembrane region" description="Helical" evidence="7">
    <location>
        <begin position="186"/>
        <end position="209"/>
    </location>
</feature>
<feature type="transmembrane region" description="Helical" evidence="7">
    <location>
        <begin position="522"/>
        <end position="543"/>
    </location>
</feature>